<dbReference type="EMBL" id="CP036339">
    <property type="protein sequence ID" value="QDT75727.1"/>
    <property type="molecule type" value="Genomic_DNA"/>
</dbReference>
<keyword evidence="4" id="KW-1185">Reference proteome</keyword>
<evidence type="ECO:0000313" key="3">
    <source>
        <dbReference type="EMBL" id="QDT75727.1"/>
    </source>
</evidence>
<protein>
    <recommendedName>
        <fullName evidence="2">Ice-binding protein C-terminal domain-containing protein</fullName>
    </recommendedName>
</protein>
<dbReference type="InterPro" id="IPR013424">
    <property type="entry name" value="Ice-binding_C"/>
</dbReference>
<accession>A0A517U549</accession>
<evidence type="ECO:0000259" key="2">
    <source>
        <dbReference type="Pfam" id="PF07589"/>
    </source>
</evidence>
<dbReference type="OrthoDB" id="269372at2"/>
<dbReference type="KEGG" id="llh:I41_49690"/>
<dbReference type="Proteomes" id="UP000317909">
    <property type="component" value="Chromosome"/>
</dbReference>
<feature type="signal peptide" evidence="1">
    <location>
        <begin position="1"/>
        <end position="17"/>
    </location>
</feature>
<proteinExistence type="predicted"/>
<dbReference type="AlphaFoldDB" id="A0A517U549"/>
<feature type="domain" description="Ice-binding protein C-terminal" evidence="2">
    <location>
        <begin position="254"/>
        <end position="276"/>
    </location>
</feature>
<evidence type="ECO:0000256" key="1">
    <source>
        <dbReference type="SAM" id="SignalP"/>
    </source>
</evidence>
<dbReference type="Pfam" id="PF07589">
    <property type="entry name" value="PEP-CTERM"/>
    <property type="match status" value="1"/>
</dbReference>
<sequence length="278" mass="29340" precursor="true">MKRYALLVVGLSLWAAAAAGPARGQSEIPDFVRNYRFIPRLSTVSETGGFAGVDNKYRVLGSYSFILSPAPWDASAKFAGVNAWGNLISDGPTPAVVLDVDQAFNLSGLKGRQLPVAAPFDVFAFEGTTDDGSSVRLMAAALGNWMYLRGGTTPPPNTADFFTYGIQAVARQQPGADFNLDGLIDRVDLQRWTSRFNSVTADAVDLADANGDFIVDGADFLAWQQQLGDDAPDFSGVDATLSAILASSSTAAVVPEPATGILALLALAAASSRRRRTA</sequence>
<gene>
    <name evidence="3" type="ORF">I41_49690</name>
</gene>
<dbReference type="NCBIfam" id="TIGR02595">
    <property type="entry name" value="PEP_CTERM"/>
    <property type="match status" value="1"/>
</dbReference>
<name>A0A517U549_9BACT</name>
<reference evidence="3 4" key="1">
    <citation type="submission" date="2019-02" db="EMBL/GenBank/DDBJ databases">
        <title>Deep-cultivation of Planctomycetes and their phenomic and genomic characterization uncovers novel biology.</title>
        <authorList>
            <person name="Wiegand S."/>
            <person name="Jogler M."/>
            <person name="Boedeker C."/>
            <person name="Pinto D."/>
            <person name="Vollmers J."/>
            <person name="Rivas-Marin E."/>
            <person name="Kohn T."/>
            <person name="Peeters S.H."/>
            <person name="Heuer A."/>
            <person name="Rast P."/>
            <person name="Oberbeckmann S."/>
            <person name="Bunk B."/>
            <person name="Jeske O."/>
            <person name="Meyerdierks A."/>
            <person name="Storesund J.E."/>
            <person name="Kallscheuer N."/>
            <person name="Luecker S."/>
            <person name="Lage O.M."/>
            <person name="Pohl T."/>
            <person name="Merkel B.J."/>
            <person name="Hornburger P."/>
            <person name="Mueller R.-W."/>
            <person name="Bruemmer F."/>
            <person name="Labrenz M."/>
            <person name="Spormann A.M."/>
            <person name="Op den Camp H."/>
            <person name="Overmann J."/>
            <person name="Amann R."/>
            <person name="Jetten M.S.M."/>
            <person name="Mascher T."/>
            <person name="Medema M.H."/>
            <person name="Devos D.P."/>
            <person name="Kaster A.-K."/>
            <person name="Ovreas L."/>
            <person name="Rohde M."/>
            <person name="Galperin M.Y."/>
            <person name="Jogler C."/>
        </authorList>
    </citation>
    <scope>NUCLEOTIDE SEQUENCE [LARGE SCALE GENOMIC DNA]</scope>
    <source>
        <strain evidence="3 4">I41</strain>
    </source>
</reference>
<organism evidence="3 4">
    <name type="scientific">Lacipirellula limnantheis</name>
    <dbReference type="NCBI Taxonomy" id="2528024"/>
    <lineage>
        <taxon>Bacteria</taxon>
        <taxon>Pseudomonadati</taxon>
        <taxon>Planctomycetota</taxon>
        <taxon>Planctomycetia</taxon>
        <taxon>Pirellulales</taxon>
        <taxon>Lacipirellulaceae</taxon>
        <taxon>Lacipirellula</taxon>
    </lineage>
</organism>
<evidence type="ECO:0000313" key="4">
    <source>
        <dbReference type="Proteomes" id="UP000317909"/>
    </source>
</evidence>
<dbReference type="RefSeq" id="WP_145435514.1">
    <property type="nucleotide sequence ID" value="NZ_CP036339.1"/>
</dbReference>
<feature type="chain" id="PRO_5022096307" description="Ice-binding protein C-terminal domain-containing protein" evidence="1">
    <location>
        <begin position="18"/>
        <end position="278"/>
    </location>
</feature>
<keyword evidence="1" id="KW-0732">Signal</keyword>